<dbReference type="Gene3D" id="3.40.50.300">
    <property type="entry name" value="P-loop containing nucleotide triphosphate hydrolases"/>
    <property type="match status" value="1"/>
</dbReference>
<dbReference type="GO" id="GO:0005524">
    <property type="term" value="F:ATP binding"/>
    <property type="evidence" value="ECO:0007669"/>
    <property type="project" value="UniProtKB-KW"/>
</dbReference>
<dbReference type="SUPFAM" id="SSF52540">
    <property type="entry name" value="P-loop containing nucleoside triphosphate hydrolases"/>
    <property type="match status" value="1"/>
</dbReference>
<reference evidence="4 5" key="1">
    <citation type="submission" date="2018-06" db="EMBL/GenBank/DDBJ databases">
        <authorList>
            <consortium name="Pathogen Informatics"/>
            <person name="Doyle S."/>
        </authorList>
    </citation>
    <scope>NUCLEOTIDE SEQUENCE [LARGE SCALE GENOMIC DNA]</scope>
    <source>
        <strain evidence="4 5">NCTC12714</strain>
    </source>
</reference>
<protein>
    <submittedName>
        <fullName evidence="4">Iron(III) ABC transporter ATP-binding protein</fullName>
    </submittedName>
</protein>
<evidence type="ECO:0000313" key="4">
    <source>
        <dbReference type="EMBL" id="STQ85371.1"/>
    </source>
</evidence>
<proteinExistence type="inferred from homology"/>
<comment type="similarity">
    <text evidence="1">Belongs to the ABC transporter superfamily.</text>
</comment>
<dbReference type="Proteomes" id="UP000255139">
    <property type="component" value="Unassembled WGS sequence"/>
</dbReference>
<organism evidence="4 5">
    <name type="scientific">Helicobacter muridarum</name>
    <dbReference type="NCBI Taxonomy" id="216"/>
    <lineage>
        <taxon>Bacteria</taxon>
        <taxon>Pseudomonadati</taxon>
        <taxon>Campylobacterota</taxon>
        <taxon>Epsilonproteobacteria</taxon>
        <taxon>Campylobacterales</taxon>
        <taxon>Helicobacteraceae</taxon>
        <taxon>Helicobacter</taxon>
    </lineage>
</organism>
<sequence>MVLFARALVKNPKILILDEPESNLDFANQKIICESLKKLSQNGCAIILNTHFPAHSAYLSHKVLLLHKIDNVCQMHSNAIFGNAKDILTQEHLSTLYNVPICIDSQNYDEYVLRI</sequence>
<dbReference type="InterPro" id="IPR050153">
    <property type="entry name" value="Metal_Ion_Import_ABC"/>
</dbReference>
<dbReference type="Pfam" id="PF13304">
    <property type="entry name" value="AAA_21"/>
    <property type="match status" value="1"/>
</dbReference>
<evidence type="ECO:0000259" key="3">
    <source>
        <dbReference type="Pfam" id="PF13304"/>
    </source>
</evidence>
<feature type="domain" description="ATPase AAA-type core" evidence="3">
    <location>
        <begin position="9"/>
        <end position="51"/>
    </location>
</feature>
<keyword evidence="4" id="KW-0067">ATP-binding</keyword>
<dbReference type="PANTHER" id="PTHR42734:SF6">
    <property type="entry name" value="MOLYBDATE IMPORT ATP-BINDING PROTEIN MOLC"/>
    <property type="match status" value="1"/>
</dbReference>
<evidence type="ECO:0000256" key="2">
    <source>
        <dbReference type="ARBA" id="ARBA00022448"/>
    </source>
</evidence>
<gene>
    <name evidence="4" type="ORF">NCTC12714_00156</name>
</gene>
<dbReference type="AlphaFoldDB" id="A0A377PSV3"/>
<name>A0A377PSV3_9HELI</name>
<evidence type="ECO:0000313" key="5">
    <source>
        <dbReference type="Proteomes" id="UP000255139"/>
    </source>
</evidence>
<dbReference type="GO" id="GO:0016887">
    <property type="term" value="F:ATP hydrolysis activity"/>
    <property type="evidence" value="ECO:0007669"/>
    <property type="project" value="InterPro"/>
</dbReference>
<keyword evidence="2" id="KW-0813">Transport</keyword>
<dbReference type="InterPro" id="IPR003959">
    <property type="entry name" value="ATPase_AAA_core"/>
</dbReference>
<dbReference type="RefSeq" id="WP_233708855.1">
    <property type="nucleotide sequence ID" value="NZ_FZML01000017.1"/>
</dbReference>
<evidence type="ECO:0000256" key="1">
    <source>
        <dbReference type="ARBA" id="ARBA00005417"/>
    </source>
</evidence>
<keyword evidence="5" id="KW-1185">Reference proteome</keyword>
<dbReference type="EMBL" id="UGJE01000002">
    <property type="protein sequence ID" value="STQ85371.1"/>
    <property type="molecule type" value="Genomic_DNA"/>
</dbReference>
<dbReference type="PANTHER" id="PTHR42734">
    <property type="entry name" value="METAL TRANSPORT SYSTEM ATP-BINDING PROTEIN TM_0124-RELATED"/>
    <property type="match status" value="1"/>
</dbReference>
<dbReference type="InterPro" id="IPR027417">
    <property type="entry name" value="P-loop_NTPase"/>
</dbReference>
<keyword evidence="4" id="KW-0547">Nucleotide-binding</keyword>
<accession>A0A377PSV3</accession>